<evidence type="ECO:0000313" key="7">
    <source>
        <dbReference type="Proteomes" id="UP000007303"/>
    </source>
</evidence>
<feature type="chain" id="PRO_5025097872" description="Carbonic anhydrase" evidence="4">
    <location>
        <begin position="23"/>
        <end position="305"/>
    </location>
</feature>
<dbReference type="GO" id="GO:0004089">
    <property type="term" value="F:carbonate dehydratase activity"/>
    <property type="evidence" value="ECO:0007669"/>
    <property type="project" value="UniProtKB-UniRule"/>
</dbReference>
<name>H3DCL2_TETNG</name>
<dbReference type="OMA" id="FKEPVNV"/>
<evidence type="ECO:0000313" key="6">
    <source>
        <dbReference type="Ensembl" id="ENSTNIP00000018255.1"/>
    </source>
</evidence>
<keyword evidence="4" id="KW-0732">Signal</keyword>
<evidence type="ECO:0000256" key="2">
    <source>
        <dbReference type="ARBA" id="ARBA00022723"/>
    </source>
</evidence>
<dbReference type="InterPro" id="IPR023561">
    <property type="entry name" value="Carbonic_anhydrase_a-class"/>
</dbReference>
<organism evidence="6 7">
    <name type="scientific">Tetraodon nigroviridis</name>
    <name type="common">Spotted green pufferfish</name>
    <name type="synonym">Chelonodon nigroviridis</name>
    <dbReference type="NCBI Taxonomy" id="99883"/>
    <lineage>
        <taxon>Eukaryota</taxon>
        <taxon>Metazoa</taxon>
        <taxon>Chordata</taxon>
        <taxon>Craniata</taxon>
        <taxon>Vertebrata</taxon>
        <taxon>Euteleostomi</taxon>
        <taxon>Actinopterygii</taxon>
        <taxon>Neopterygii</taxon>
        <taxon>Teleostei</taxon>
        <taxon>Neoteleostei</taxon>
        <taxon>Acanthomorphata</taxon>
        <taxon>Eupercaria</taxon>
        <taxon>Tetraodontiformes</taxon>
        <taxon>Tetradontoidea</taxon>
        <taxon>Tetraodontidae</taxon>
        <taxon>Tetraodon</taxon>
    </lineage>
</organism>
<protein>
    <recommendedName>
        <fullName evidence="4">Carbonic anhydrase</fullName>
        <ecNumber evidence="4">4.2.1.1</ecNumber>
    </recommendedName>
</protein>
<keyword evidence="4" id="KW-0456">Lyase</keyword>
<accession>H3DCL2</accession>
<dbReference type="Ensembl" id="ENSTNIT00000018480.1">
    <property type="protein sequence ID" value="ENSTNIP00000018255.1"/>
    <property type="gene ID" value="ENSTNIG00000015198.1"/>
</dbReference>
<dbReference type="Pfam" id="PF00194">
    <property type="entry name" value="Carb_anhydrase"/>
    <property type="match status" value="1"/>
</dbReference>
<evidence type="ECO:0000256" key="4">
    <source>
        <dbReference type="RuleBase" id="RU367011"/>
    </source>
</evidence>
<dbReference type="InterPro" id="IPR018338">
    <property type="entry name" value="Carbonic_anhydrase_a-class_CS"/>
</dbReference>
<reference evidence="7" key="1">
    <citation type="journal article" date="2004" name="Nature">
        <title>Genome duplication in the teleost fish Tetraodon nigroviridis reveals the early vertebrate proto-karyotype.</title>
        <authorList>
            <person name="Jaillon O."/>
            <person name="Aury J.-M."/>
            <person name="Brunet F."/>
            <person name="Petit J.-L."/>
            <person name="Stange-Thomann N."/>
            <person name="Mauceli E."/>
            <person name="Bouneau L."/>
            <person name="Fischer C."/>
            <person name="Ozouf-Costaz C."/>
            <person name="Bernot A."/>
            <person name="Nicaud S."/>
            <person name="Jaffe D."/>
            <person name="Fisher S."/>
            <person name="Lutfalla G."/>
            <person name="Dossat C."/>
            <person name="Segurens B."/>
            <person name="Dasilva C."/>
            <person name="Salanoubat M."/>
            <person name="Levy M."/>
            <person name="Boudet N."/>
            <person name="Castellano S."/>
            <person name="Anthouard V."/>
            <person name="Jubin C."/>
            <person name="Castelli V."/>
            <person name="Katinka M."/>
            <person name="Vacherie B."/>
            <person name="Biemont C."/>
            <person name="Skalli Z."/>
            <person name="Cattolico L."/>
            <person name="Poulain J."/>
            <person name="De Berardinis V."/>
            <person name="Cruaud C."/>
            <person name="Duprat S."/>
            <person name="Brottier P."/>
            <person name="Coutanceau J.-P."/>
            <person name="Gouzy J."/>
            <person name="Parra G."/>
            <person name="Lardier G."/>
            <person name="Chapple C."/>
            <person name="McKernan K.J."/>
            <person name="McEwan P."/>
            <person name="Bosak S."/>
            <person name="Kellis M."/>
            <person name="Volff J.-N."/>
            <person name="Guigo R."/>
            <person name="Zody M.C."/>
            <person name="Mesirov J."/>
            <person name="Lindblad-Toh K."/>
            <person name="Birren B."/>
            <person name="Nusbaum C."/>
            <person name="Kahn D."/>
            <person name="Robinson-Rechavi M."/>
            <person name="Laudet V."/>
            <person name="Schachter V."/>
            <person name="Quetier F."/>
            <person name="Saurin W."/>
            <person name="Scarpelli C."/>
            <person name="Wincker P."/>
            <person name="Lander E.S."/>
            <person name="Weissenbach J."/>
            <person name="Roest Crollius H."/>
        </authorList>
    </citation>
    <scope>NUCLEOTIDE SEQUENCE [LARGE SCALE GENOMIC DNA]</scope>
</reference>
<comment type="similarity">
    <text evidence="1 4">Belongs to the alpha-carbonic anhydrase family.</text>
</comment>
<dbReference type="InParanoid" id="H3DCL2"/>
<proteinExistence type="inferred from homology"/>
<sequence>VSYLTGVMNILNVLCFLGPEWCYESHCEFSPSQWHLLPHSSCDGERQSPINIEKKSVEVDENLESFTFTKFDDKHAIEQIVNTGHTVKCTLKQDTVEISGGSLEHVYSTLQFHFHWGSVTDGSEHTVDSHRYPMEMHIVSKRKDLTLDEAVQTPDGLAVLGFFIEVTIISHQKLCLESILMGQFNIRTSSKAEVIEEISIDDLLGGMNRNDFYRYHGSLTTPQCNEVVVWTVFKEPVKFSKLRSDGSQQMMMFPTQAGYHKVFRPTQPLHGRKIYSSSSASRTKTSVTLVFLLFCLCTVFNIPCL</sequence>
<comment type="cofactor">
    <cofactor evidence="4">
        <name>Zn(2+)</name>
        <dbReference type="ChEBI" id="CHEBI:29105"/>
    </cofactor>
</comment>
<evidence type="ECO:0000256" key="1">
    <source>
        <dbReference type="ARBA" id="ARBA00010718"/>
    </source>
</evidence>
<dbReference type="HOGENOM" id="CLU_039326_2_2_1"/>
<evidence type="ECO:0000259" key="5">
    <source>
        <dbReference type="PROSITE" id="PS51144"/>
    </source>
</evidence>
<dbReference type="InterPro" id="IPR036398">
    <property type="entry name" value="CA_dom_sf"/>
</dbReference>
<dbReference type="SMART" id="SM01057">
    <property type="entry name" value="Carb_anhydrase"/>
    <property type="match status" value="1"/>
</dbReference>
<dbReference type="EC" id="4.2.1.1" evidence="4"/>
<dbReference type="Proteomes" id="UP000007303">
    <property type="component" value="Unassembled WGS sequence"/>
</dbReference>
<keyword evidence="2 4" id="KW-0479">Metal-binding</keyword>
<feature type="domain" description="Alpha-carbonic anhydrase" evidence="5">
    <location>
        <begin position="19"/>
        <end position="278"/>
    </location>
</feature>
<dbReference type="GO" id="GO:0008270">
    <property type="term" value="F:zinc ion binding"/>
    <property type="evidence" value="ECO:0007669"/>
    <property type="project" value="UniProtKB-UniRule"/>
</dbReference>
<keyword evidence="3 4" id="KW-0862">Zinc</keyword>
<dbReference type="Gene3D" id="3.10.200.10">
    <property type="entry name" value="Alpha carbonic anhydrase"/>
    <property type="match status" value="1"/>
</dbReference>
<reference evidence="6" key="3">
    <citation type="submission" date="2025-09" db="UniProtKB">
        <authorList>
            <consortium name="Ensembl"/>
        </authorList>
    </citation>
    <scope>IDENTIFICATION</scope>
</reference>
<dbReference type="SUPFAM" id="SSF51069">
    <property type="entry name" value="Carbonic anhydrase"/>
    <property type="match status" value="1"/>
</dbReference>
<dbReference type="InterPro" id="IPR001148">
    <property type="entry name" value="CA_dom"/>
</dbReference>
<dbReference type="GO" id="GO:0005886">
    <property type="term" value="C:plasma membrane"/>
    <property type="evidence" value="ECO:0007669"/>
    <property type="project" value="TreeGrafter"/>
</dbReference>
<dbReference type="AlphaFoldDB" id="H3DCL2"/>
<dbReference type="GeneTree" id="ENSGT00940000164039"/>
<dbReference type="PANTHER" id="PTHR18952:SF200">
    <property type="entry name" value="CARBONIC ANHYDRASE"/>
    <property type="match status" value="1"/>
</dbReference>
<dbReference type="PANTHER" id="PTHR18952">
    <property type="entry name" value="CARBONIC ANHYDRASE"/>
    <property type="match status" value="1"/>
</dbReference>
<keyword evidence="7" id="KW-1185">Reference proteome</keyword>
<reference evidence="6" key="2">
    <citation type="submission" date="2025-08" db="UniProtKB">
        <authorList>
            <consortium name="Ensembl"/>
        </authorList>
    </citation>
    <scope>IDENTIFICATION</scope>
</reference>
<dbReference type="PROSITE" id="PS00162">
    <property type="entry name" value="ALPHA_CA_1"/>
    <property type="match status" value="1"/>
</dbReference>
<comment type="catalytic activity">
    <reaction evidence="4">
        <text>hydrogencarbonate + H(+) = CO2 + H2O</text>
        <dbReference type="Rhea" id="RHEA:10748"/>
        <dbReference type="ChEBI" id="CHEBI:15377"/>
        <dbReference type="ChEBI" id="CHEBI:15378"/>
        <dbReference type="ChEBI" id="CHEBI:16526"/>
        <dbReference type="ChEBI" id="CHEBI:17544"/>
        <dbReference type="EC" id="4.2.1.1"/>
    </reaction>
</comment>
<evidence type="ECO:0000256" key="3">
    <source>
        <dbReference type="ARBA" id="ARBA00022833"/>
    </source>
</evidence>
<comment type="function">
    <text evidence="4">Reversible hydration of carbon dioxide.</text>
</comment>
<dbReference type="PROSITE" id="PS51144">
    <property type="entry name" value="ALPHA_CA_2"/>
    <property type="match status" value="1"/>
</dbReference>
<dbReference type="STRING" id="99883.ENSTNIP00000018255"/>
<feature type="signal peptide" evidence="4">
    <location>
        <begin position="1"/>
        <end position="22"/>
    </location>
</feature>